<dbReference type="RefSeq" id="XP_041189542.1">
    <property type="nucleotide sequence ID" value="XM_041336536.1"/>
</dbReference>
<comment type="caution">
    <text evidence="1">The sequence shown here is derived from an EMBL/GenBank/DDBJ whole genome shotgun (WGS) entry which is preliminary data.</text>
</comment>
<protein>
    <submittedName>
        <fullName evidence="1">Uncharacterized protein</fullName>
    </submittedName>
</protein>
<name>A0A9P7E4P9_9AGAM</name>
<evidence type="ECO:0000313" key="2">
    <source>
        <dbReference type="Proteomes" id="UP000807769"/>
    </source>
</evidence>
<gene>
    <name evidence="1" type="ORF">BJ212DRAFT_1377895</name>
</gene>
<accession>A0A9P7E4P9</accession>
<dbReference type="GeneID" id="64630553"/>
<dbReference type="EMBL" id="JABBWG010000032">
    <property type="protein sequence ID" value="KAG1810646.1"/>
    <property type="molecule type" value="Genomic_DNA"/>
</dbReference>
<keyword evidence="2" id="KW-1185">Reference proteome</keyword>
<dbReference type="AlphaFoldDB" id="A0A9P7E4P9"/>
<reference evidence="1" key="1">
    <citation type="journal article" date="2020" name="New Phytol.">
        <title>Comparative genomics reveals dynamic genome evolution in host specialist ectomycorrhizal fungi.</title>
        <authorList>
            <person name="Lofgren L.A."/>
            <person name="Nguyen N.H."/>
            <person name="Vilgalys R."/>
            <person name="Ruytinx J."/>
            <person name="Liao H.L."/>
            <person name="Branco S."/>
            <person name="Kuo A."/>
            <person name="LaButti K."/>
            <person name="Lipzen A."/>
            <person name="Andreopoulos W."/>
            <person name="Pangilinan J."/>
            <person name="Riley R."/>
            <person name="Hundley H."/>
            <person name="Na H."/>
            <person name="Barry K."/>
            <person name="Grigoriev I.V."/>
            <person name="Stajich J.E."/>
            <person name="Kennedy P.G."/>
        </authorList>
    </citation>
    <scope>NUCLEOTIDE SEQUENCE</scope>
    <source>
        <strain evidence="1">MN1</strain>
    </source>
</reference>
<evidence type="ECO:0000313" key="1">
    <source>
        <dbReference type="EMBL" id="KAG1810646.1"/>
    </source>
</evidence>
<organism evidence="1 2">
    <name type="scientific">Suillus subaureus</name>
    <dbReference type="NCBI Taxonomy" id="48587"/>
    <lineage>
        <taxon>Eukaryota</taxon>
        <taxon>Fungi</taxon>
        <taxon>Dikarya</taxon>
        <taxon>Basidiomycota</taxon>
        <taxon>Agaricomycotina</taxon>
        <taxon>Agaricomycetes</taxon>
        <taxon>Agaricomycetidae</taxon>
        <taxon>Boletales</taxon>
        <taxon>Suillineae</taxon>
        <taxon>Suillaceae</taxon>
        <taxon>Suillus</taxon>
    </lineage>
</organism>
<dbReference type="Proteomes" id="UP000807769">
    <property type="component" value="Unassembled WGS sequence"/>
</dbReference>
<sequence>MSSIETRWGPVEDNCTFCVSFPRTLKHEIASTVITDERARAATLSYLCVRSRRDDPGRRSNCFA</sequence>
<proteinExistence type="predicted"/>